<dbReference type="PANTHER" id="PTHR34136">
    <property type="match status" value="1"/>
</dbReference>
<sequence>MSEHTSAAKRNHTWEEAFRKVQNFSITPGLNSFINPFSLLKLGDTDGVVQKIDHLYVDGISLVKFMQYFLGRKIERYSFDDSSIAPQVFRFVKEQNLPLAIIGTSQEKLEKSVAILEKRYGFRVAYYRNGFFENRQQRREVLEHIRHLGCQVVVCGMGTPLQEQVLIELSELGWRGYGYTCGGYLHQLATKEKYYPPFFDKLNIRWVYRIWDEPKLFHRYFVLYPTFALYFFHYLLTRRR</sequence>
<dbReference type="InterPro" id="IPR004629">
    <property type="entry name" value="WecG_TagA_CpsF"/>
</dbReference>
<keyword evidence="3" id="KW-0472">Membrane</keyword>
<keyword evidence="5" id="KW-1185">Reference proteome</keyword>
<keyword evidence="2 4" id="KW-0808">Transferase</keyword>
<dbReference type="Pfam" id="PF03808">
    <property type="entry name" value="Glyco_tran_WecG"/>
    <property type="match status" value="1"/>
</dbReference>
<evidence type="ECO:0000313" key="5">
    <source>
        <dbReference type="Proteomes" id="UP000011910"/>
    </source>
</evidence>
<feature type="transmembrane region" description="Helical" evidence="3">
    <location>
        <begin position="217"/>
        <end position="236"/>
    </location>
</feature>
<proteinExistence type="predicted"/>
<comment type="caution">
    <text evidence="4">The sequence shown here is derived from an EMBL/GenBank/DDBJ whole genome shotgun (WGS) entry which is preliminary data.</text>
</comment>
<dbReference type="CDD" id="cd06533">
    <property type="entry name" value="Glyco_transf_WecG_TagA"/>
    <property type="match status" value="1"/>
</dbReference>
<keyword evidence="3" id="KW-1133">Transmembrane helix</keyword>
<dbReference type="OrthoDB" id="9771846at2"/>
<dbReference type="RefSeq" id="WP_009195675.1">
    <property type="nucleotide sequence ID" value="NZ_AODQ01000053.1"/>
</dbReference>
<dbReference type="EMBL" id="AODQ01000053">
    <property type="protein sequence ID" value="EMR02576.1"/>
    <property type="molecule type" value="Genomic_DNA"/>
</dbReference>
<dbReference type="STRING" id="1279009.ADICEAN_02282"/>
<evidence type="ECO:0000313" key="4">
    <source>
        <dbReference type="EMBL" id="EMR02576.1"/>
    </source>
</evidence>
<dbReference type="eggNOG" id="COG1922">
    <property type="taxonomic scope" value="Bacteria"/>
</dbReference>
<evidence type="ECO:0000256" key="1">
    <source>
        <dbReference type="ARBA" id="ARBA00022676"/>
    </source>
</evidence>
<dbReference type="AlphaFoldDB" id="M7N5R5"/>
<organism evidence="4 5">
    <name type="scientific">Cesiribacter andamanensis AMV16</name>
    <dbReference type="NCBI Taxonomy" id="1279009"/>
    <lineage>
        <taxon>Bacteria</taxon>
        <taxon>Pseudomonadati</taxon>
        <taxon>Bacteroidota</taxon>
        <taxon>Cytophagia</taxon>
        <taxon>Cytophagales</taxon>
        <taxon>Cesiribacteraceae</taxon>
        <taxon>Cesiribacter</taxon>
    </lineage>
</organism>
<dbReference type="GO" id="GO:0016758">
    <property type="term" value="F:hexosyltransferase activity"/>
    <property type="evidence" value="ECO:0007669"/>
    <property type="project" value="TreeGrafter"/>
</dbReference>
<keyword evidence="1" id="KW-0328">Glycosyltransferase</keyword>
<gene>
    <name evidence="4" type="ORF">ADICEAN_02282</name>
</gene>
<keyword evidence="3" id="KW-0812">Transmembrane</keyword>
<accession>M7N5R5</accession>
<reference evidence="4 5" key="1">
    <citation type="journal article" date="2013" name="Genome Announc.">
        <title>Draft Genome Sequence of Cesiribacter andamanensis Strain AMV16T, Isolated from a Soil Sample from a Mud Volcano in the Andaman Islands, India.</title>
        <authorList>
            <person name="Shivaji S."/>
            <person name="Ara S."/>
            <person name="Begum Z."/>
            <person name="Srinivas T.N."/>
            <person name="Singh A."/>
            <person name="Kumar Pinnaka A."/>
        </authorList>
    </citation>
    <scope>NUCLEOTIDE SEQUENCE [LARGE SCALE GENOMIC DNA]</scope>
    <source>
        <strain evidence="4 5">AMV16</strain>
    </source>
</reference>
<dbReference type="Proteomes" id="UP000011910">
    <property type="component" value="Unassembled WGS sequence"/>
</dbReference>
<evidence type="ECO:0000256" key="2">
    <source>
        <dbReference type="ARBA" id="ARBA00022679"/>
    </source>
</evidence>
<protein>
    <submittedName>
        <fullName evidence="4">Putative UDP-N-acetyl-D-mannosaminuronic acid transferase</fullName>
    </submittedName>
</protein>
<name>M7N5R5_9BACT</name>
<dbReference type="PANTHER" id="PTHR34136:SF1">
    <property type="entry name" value="UDP-N-ACETYL-D-MANNOSAMINURONIC ACID TRANSFERASE"/>
    <property type="match status" value="1"/>
</dbReference>
<evidence type="ECO:0000256" key="3">
    <source>
        <dbReference type="SAM" id="Phobius"/>
    </source>
</evidence>